<dbReference type="EMBL" id="LS423452">
    <property type="protein sequence ID" value="SPS05237.1"/>
    <property type="molecule type" value="Genomic_DNA"/>
</dbReference>
<evidence type="ECO:0000313" key="1">
    <source>
        <dbReference type="EMBL" id="SPS05237.1"/>
    </source>
</evidence>
<sequence length="126" mass="13926">MKLLLRRDQKSGLLGKVTFTLSVRAELTNEEKTNIKKYKLGDTMLYERSKIIDPGSGLLGMASRLAFKMINLTISVNDLEGGKQVECKDIVEMLAVEEQIRVAAQTFRSVLSAASTFGGEEVIEIS</sequence>
<organism evidence="1">
    <name type="scientific">Candidatus Nitrotoga fabula</name>
    <dbReference type="NCBI Taxonomy" id="2182327"/>
    <lineage>
        <taxon>Bacteria</taxon>
        <taxon>Pseudomonadati</taxon>
        <taxon>Pseudomonadota</taxon>
        <taxon>Betaproteobacteria</taxon>
        <taxon>Nitrosomonadales</taxon>
        <taxon>Gallionellaceae</taxon>
        <taxon>Candidatus Nitrotoga</taxon>
    </lineage>
</organism>
<reference evidence="1" key="1">
    <citation type="submission" date="2018-05" db="EMBL/GenBank/DDBJ databases">
        <authorList>
            <person name="Lanie J.A."/>
            <person name="Ng W.-L."/>
            <person name="Kazmierczak K.M."/>
            <person name="Andrzejewski T.M."/>
            <person name="Davidsen T.M."/>
            <person name="Wayne K.J."/>
            <person name="Tettelin H."/>
            <person name="Glass J.I."/>
            <person name="Rusch D."/>
            <person name="Podicherti R."/>
            <person name="Tsui H.-C.T."/>
            <person name="Winkler M.E."/>
        </authorList>
    </citation>
    <scope>NUCLEOTIDE SEQUENCE</scope>
    <source>
        <strain evidence="1">KNB</strain>
    </source>
</reference>
<proteinExistence type="predicted"/>
<gene>
    <name evidence="1" type="ORF">NITFAB_0826</name>
</gene>
<protein>
    <submittedName>
        <fullName evidence="1">Uncharacterized protein</fullName>
    </submittedName>
</protein>
<name>A0A2X0QUT3_9PROT</name>
<dbReference type="AlphaFoldDB" id="A0A2X0QUT3"/>
<accession>A0A2X0QUT3</accession>